<dbReference type="Proteomes" id="UP001644719">
    <property type="component" value="Unassembled WGS sequence"/>
</dbReference>
<gene>
    <name evidence="1" type="ORF">G5B17_04455</name>
</gene>
<dbReference type="EMBL" id="JAAITS010000009">
    <property type="protein sequence ID" value="NSG84699.1"/>
    <property type="molecule type" value="Genomic_DNA"/>
</dbReference>
<dbReference type="InterPro" id="IPR050179">
    <property type="entry name" value="Trans_hexapeptide_repeat"/>
</dbReference>
<dbReference type="InterPro" id="IPR001451">
    <property type="entry name" value="Hexapep"/>
</dbReference>
<reference evidence="1 2" key="1">
    <citation type="journal article" date="2020" name="Cell Host Microbe">
        <title>Functional and Genomic Variation between Human-Derived Isolates of Lachnospiraceae Reveals Inter- and Intra-Species Diversity.</title>
        <authorList>
            <person name="Sorbara M.T."/>
            <person name="Littmann E.R."/>
            <person name="Fontana E."/>
            <person name="Moody T.U."/>
            <person name="Kohout C.E."/>
            <person name="Gjonbalaj M."/>
            <person name="Eaton V."/>
            <person name="Seok R."/>
            <person name="Leiner I.M."/>
            <person name="Pamer E.G."/>
        </authorList>
    </citation>
    <scope>NUCLEOTIDE SEQUENCE [LARGE SCALE GENOMIC DNA]</scope>
    <source>
        <strain evidence="1 2">MSK.17.74</strain>
    </source>
</reference>
<comment type="caution">
    <text evidence="1">The sequence shown here is derived from an EMBL/GenBank/DDBJ whole genome shotgun (WGS) entry which is preliminary data.</text>
</comment>
<evidence type="ECO:0000313" key="2">
    <source>
        <dbReference type="Proteomes" id="UP001644719"/>
    </source>
</evidence>
<dbReference type="CDD" id="cd03349">
    <property type="entry name" value="LbH_XAT"/>
    <property type="match status" value="1"/>
</dbReference>
<proteinExistence type="predicted"/>
<dbReference type="Gene3D" id="2.160.10.10">
    <property type="entry name" value="Hexapeptide repeat proteins"/>
    <property type="match status" value="1"/>
</dbReference>
<dbReference type="Pfam" id="PF00132">
    <property type="entry name" value="Hexapep"/>
    <property type="match status" value="1"/>
</dbReference>
<dbReference type="SUPFAM" id="SSF51161">
    <property type="entry name" value="Trimeric LpxA-like enzymes"/>
    <property type="match status" value="1"/>
</dbReference>
<accession>A0ABX2H5P0</accession>
<dbReference type="RefSeq" id="WP_173769426.1">
    <property type="nucleotide sequence ID" value="NZ_JAAITS010000009.1"/>
</dbReference>
<dbReference type="PANTHER" id="PTHR43300:SF11">
    <property type="entry name" value="ACETYLTRANSFERASE RV3034C-RELATED"/>
    <property type="match status" value="1"/>
</dbReference>
<evidence type="ECO:0000313" key="1">
    <source>
        <dbReference type="EMBL" id="NSG84699.1"/>
    </source>
</evidence>
<dbReference type="PANTHER" id="PTHR43300">
    <property type="entry name" value="ACETYLTRANSFERASE"/>
    <property type="match status" value="1"/>
</dbReference>
<name>A0ABX2H5P0_9FIRM</name>
<protein>
    <submittedName>
        <fullName evidence="1">CatB-related O-acetyltransferase</fullName>
    </submittedName>
</protein>
<sequence length="225" mass="25542">MSAIRESIESIIKKIKLKKRKCRFARCSKVSFDCKFEGNNFIDRYAKIVSSSFGYATYVGHNSSIEGCNVGRYTCIGPNVRIIHGNHPVHEFVSIHPAFFSLQKQAGFTYVEKQKYCEESYVDPDNQYYVKIENDVWICDGASILSGVTIGNGAVVAANALVTKDVPPYAIVAGVPAKIIGKRFEEDQINYLLSIKWWERDKKWLKNNCDLFADISTMMKELKNE</sequence>
<organism evidence="1 2">
    <name type="scientific">Blautia faecis</name>
    <dbReference type="NCBI Taxonomy" id="871665"/>
    <lineage>
        <taxon>Bacteria</taxon>
        <taxon>Bacillati</taxon>
        <taxon>Bacillota</taxon>
        <taxon>Clostridia</taxon>
        <taxon>Lachnospirales</taxon>
        <taxon>Lachnospiraceae</taxon>
        <taxon>Blautia</taxon>
    </lineage>
</organism>
<keyword evidence="2" id="KW-1185">Reference proteome</keyword>
<dbReference type="InterPro" id="IPR011004">
    <property type="entry name" value="Trimer_LpxA-like_sf"/>
</dbReference>